<reference evidence="4" key="3">
    <citation type="submission" date="2018-08" db="UniProtKB">
        <authorList>
            <consortium name="EnsemblPlants"/>
        </authorList>
    </citation>
    <scope>IDENTIFICATION</scope>
    <source>
        <strain evidence="4">cv. Bd21</strain>
    </source>
</reference>
<dbReference type="PANTHER" id="PTHR31048">
    <property type="entry name" value="OS03G0233200 PROTEIN"/>
    <property type="match status" value="1"/>
</dbReference>
<dbReference type="EnsemblPlants" id="KQJ86238">
    <property type="protein sequence ID" value="KQJ86238"/>
    <property type="gene ID" value="BRADI_4g04160v3"/>
</dbReference>
<gene>
    <name evidence="4" type="primary">LOC100837828</name>
    <name evidence="3" type="ORF">BRADI_4g04160v3</name>
</gene>
<name>I1IHC4_BRADI</name>
<evidence type="ECO:0000313" key="4">
    <source>
        <dbReference type="EnsemblPlants" id="KQJ86238"/>
    </source>
</evidence>
<keyword evidence="2" id="KW-0732">Signal</keyword>
<accession>I1IHC4</accession>
<dbReference type="Gene3D" id="2.60.110.10">
    <property type="entry name" value="Thaumatin"/>
    <property type="match status" value="1"/>
</dbReference>
<dbReference type="AlphaFoldDB" id="I1IHC4"/>
<keyword evidence="5" id="KW-1185">Reference proteome</keyword>
<dbReference type="RefSeq" id="XP_003578880.1">
    <property type="nucleotide sequence ID" value="XM_003578832.2"/>
</dbReference>
<dbReference type="FunFam" id="2.60.110.10:FF:000007">
    <property type="entry name" value="Osmotin-like protein"/>
    <property type="match status" value="1"/>
</dbReference>
<evidence type="ECO:0000256" key="1">
    <source>
        <dbReference type="ARBA" id="ARBA00022821"/>
    </source>
</evidence>
<sequence>MAMNLATVAFLLASTLFSASSSEATTLTIHNLCPYPVWPLIVPNSGSGATSPFFDNSARLDPNALVSLCFPDTVWSGRVTARTGCDGSGATCGTGAAPPSTVAQLTVHGDQDLAVYSVSLVDGFNVPMVISPQGGGVGQCPQLGCAFDLNRNCPPEQSANGGAACRGPPGYFKVLCPQTRTTPGDKEPLPQNCHAPGELKIVLCQPFMLSHGAAVEADS</sequence>
<dbReference type="eggNOG" id="KOG0800">
    <property type="taxonomic scope" value="Eukaryota"/>
</dbReference>
<dbReference type="EMBL" id="CM000883">
    <property type="protein sequence ID" value="KQJ86238.1"/>
    <property type="molecule type" value="Genomic_DNA"/>
</dbReference>
<dbReference type="InterPro" id="IPR037176">
    <property type="entry name" value="Osmotin/thaumatin-like_sf"/>
</dbReference>
<organism evidence="3">
    <name type="scientific">Brachypodium distachyon</name>
    <name type="common">Purple false brome</name>
    <name type="synonym">Trachynia distachya</name>
    <dbReference type="NCBI Taxonomy" id="15368"/>
    <lineage>
        <taxon>Eukaryota</taxon>
        <taxon>Viridiplantae</taxon>
        <taxon>Streptophyta</taxon>
        <taxon>Embryophyta</taxon>
        <taxon>Tracheophyta</taxon>
        <taxon>Spermatophyta</taxon>
        <taxon>Magnoliopsida</taxon>
        <taxon>Liliopsida</taxon>
        <taxon>Poales</taxon>
        <taxon>Poaceae</taxon>
        <taxon>BOP clade</taxon>
        <taxon>Pooideae</taxon>
        <taxon>Stipodae</taxon>
        <taxon>Brachypodieae</taxon>
        <taxon>Brachypodium</taxon>
    </lineage>
</organism>
<dbReference type="FunCoup" id="I1IHC4">
    <property type="interactions" value="1"/>
</dbReference>
<protein>
    <recommendedName>
        <fullName evidence="6">Osmotin-like protein</fullName>
    </recommendedName>
</protein>
<feature type="chain" id="PRO_5014095288" description="Osmotin-like protein" evidence="2">
    <location>
        <begin position="22"/>
        <end position="219"/>
    </location>
</feature>
<dbReference type="PROSITE" id="PS51367">
    <property type="entry name" value="THAUMATIN_2"/>
    <property type="match status" value="1"/>
</dbReference>
<dbReference type="STRING" id="15368.I1IHC4"/>
<proteinExistence type="predicted"/>
<dbReference type="InterPro" id="IPR001938">
    <property type="entry name" value="Thaumatin"/>
</dbReference>
<evidence type="ECO:0000256" key="2">
    <source>
        <dbReference type="SAM" id="SignalP"/>
    </source>
</evidence>
<dbReference type="Proteomes" id="UP000008810">
    <property type="component" value="Chromosome 4"/>
</dbReference>
<dbReference type="Gramene" id="KQJ86238">
    <property type="protein sequence ID" value="KQJ86238"/>
    <property type="gene ID" value="BRADI_4g04160v3"/>
</dbReference>
<dbReference type="OrthoDB" id="430315at2759"/>
<evidence type="ECO:0000313" key="5">
    <source>
        <dbReference type="Proteomes" id="UP000008810"/>
    </source>
</evidence>
<dbReference type="PRINTS" id="PR00347">
    <property type="entry name" value="THAUMATIN"/>
</dbReference>
<dbReference type="OMA" id="LPQNCHA"/>
<reference evidence="3 4" key="1">
    <citation type="journal article" date="2010" name="Nature">
        <title>Genome sequencing and analysis of the model grass Brachypodium distachyon.</title>
        <authorList>
            <consortium name="International Brachypodium Initiative"/>
        </authorList>
    </citation>
    <scope>NUCLEOTIDE SEQUENCE [LARGE SCALE GENOMIC DNA]</scope>
    <source>
        <strain evidence="3 4">Bd21</strain>
    </source>
</reference>
<evidence type="ECO:0008006" key="6">
    <source>
        <dbReference type="Google" id="ProtNLM"/>
    </source>
</evidence>
<feature type="signal peptide" evidence="2">
    <location>
        <begin position="1"/>
        <end position="21"/>
    </location>
</feature>
<evidence type="ECO:0000313" key="3">
    <source>
        <dbReference type="EMBL" id="KQJ86238.1"/>
    </source>
</evidence>
<keyword evidence="1" id="KW-0611">Plant defense</keyword>
<reference evidence="3" key="2">
    <citation type="submission" date="2017-06" db="EMBL/GenBank/DDBJ databases">
        <title>WGS assembly of Brachypodium distachyon.</title>
        <authorList>
            <consortium name="The International Brachypodium Initiative"/>
            <person name="Lucas S."/>
            <person name="Harmon-Smith M."/>
            <person name="Lail K."/>
            <person name="Tice H."/>
            <person name="Grimwood J."/>
            <person name="Bruce D."/>
            <person name="Barry K."/>
            <person name="Shu S."/>
            <person name="Lindquist E."/>
            <person name="Wang M."/>
            <person name="Pitluck S."/>
            <person name="Vogel J.P."/>
            <person name="Garvin D.F."/>
            <person name="Mockler T.C."/>
            <person name="Schmutz J."/>
            <person name="Rokhsar D."/>
            <person name="Bevan M.W."/>
        </authorList>
    </citation>
    <scope>NUCLEOTIDE SEQUENCE</scope>
    <source>
        <strain evidence="3">Bd21</strain>
    </source>
</reference>
<dbReference type="KEGG" id="bdi:100837828"/>
<dbReference type="SUPFAM" id="SSF49870">
    <property type="entry name" value="Osmotin, thaumatin-like protein"/>
    <property type="match status" value="1"/>
</dbReference>
<dbReference type="SMART" id="SM00205">
    <property type="entry name" value="THN"/>
    <property type="match status" value="1"/>
</dbReference>
<dbReference type="GeneID" id="100837828"/>
<dbReference type="GO" id="GO:0006952">
    <property type="term" value="P:defense response"/>
    <property type="evidence" value="ECO:0000318"/>
    <property type="project" value="GO_Central"/>
</dbReference>
<dbReference type="HOGENOM" id="CLU_043181_2_0_1"/>
<dbReference type="Pfam" id="PF00314">
    <property type="entry name" value="Thaumatin"/>
    <property type="match status" value="1"/>
</dbReference>